<dbReference type="GeneID" id="30027445"/>
<dbReference type="GO" id="GO:0016020">
    <property type="term" value="C:membrane"/>
    <property type="evidence" value="ECO:0007669"/>
    <property type="project" value="UniProtKB-SubCell"/>
</dbReference>
<feature type="transmembrane region" description="Helical" evidence="6">
    <location>
        <begin position="12"/>
        <end position="36"/>
    </location>
</feature>
<proteinExistence type="predicted"/>
<feature type="transmembrane region" description="Helical" evidence="6">
    <location>
        <begin position="97"/>
        <end position="116"/>
    </location>
</feature>
<keyword evidence="8" id="KW-1185">Reference proteome</keyword>
<feature type="transmembrane region" description="Helical" evidence="6">
    <location>
        <begin position="57"/>
        <end position="77"/>
    </location>
</feature>
<feature type="transmembrane region" description="Helical" evidence="6">
    <location>
        <begin position="386"/>
        <end position="412"/>
    </location>
</feature>
<evidence type="ECO:0000256" key="3">
    <source>
        <dbReference type="ARBA" id="ARBA00022989"/>
    </source>
</evidence>
<evidence type="ECO:0000256" key="4">
    <source>
        <dbReference type="ARBA" id="ARBA00023136"/>
    </source>
</evidence>
<feature type="transmembrane region" description="Helical" evidence="6">
    <location>
        <begin position="353"/>
        <end position="374"/>
    </location>
</feature>
<evidence type="ECO:0000256" key="2">
    <source>
        <dbReference type="ARBA" id="ARBA00022692"/>
    </source>
</evidence>
<evidence type="ECO:0000256" key="5">
    <source>
        <dbReference type="SAM" id="MobiDB-lite"/>
    </source>
</evidence>
<evidence type="ECO:0000256" key="1">
    <source>
        <dbReference type="ARBA" id="ARBA00004141"/>
    </source>
</evidence>
<dbReference type="EMBL" id="LXTC01000010">
    <property type="protein sequence ID" value="OBA17019.1"/>
    <property type="molecule type" value="Genomic_DNA"/>
</dbReference>
<organism evidence="7 8">
    <name type="scientific">Metschnikowia bicuspidata var. bicuspidata NRRL YB-4993</name>
    <dbReference type="NCBI Taxonomy" id="869754"/>
    <lineage>
        <taxon>Eukaryota</taxon>
        <taxon>Fungi</taxon>
        <taxon>Dikarya</taxon>
        <taxon>Ascomycota</taxon>
        <taxon>Saccharomycotina</taxon>
        <taxon>Pichiomycetes</taxon>
        <taxon>Metschnikowiaceae</taxon>
        <taxon>Metschnikowia</taxon>
    </lineage>
</organism>
<protein>
    <recommendedName>
        <fullName evidence="9">Zinc/iron permease</fullName>
    </recommendedName>
</protein>
<name>A0A1A0GZ18_9ASCO</name>
<dbReference type="AlphaFoldDB" id="A0A1A0GZ18"/>
<dbReference type="OrthoDB" id="262547at2759"/>
<evidence type="ECO:0000313" key="7">
    <source>
        <dbReference type="EMBL" id="OBA17019.1"/>
    </source>
</evidence>
<sequence length="478" mass="52999">MLEWYENASQGWLLTTLSSLLCVLGCFIIFLDDVYYFVLPRTITAKFPFHLKENYSFMNGSLAFSCGCLLLTALYRLLPEAMTYLASSDQDGKANTVLVVSFIAGIIICILFNNVLHLLTAESVVHCSHGGEGKIEQMPSDQLHISHVLEAREHPHQGQDGLHLHCSSSAKLHSHHSHDLERGPTEMSQRSFDSHHHGSPSKCLESDESNANITVYEGAAIVPVTDANDLERQPLLAHKKSSGLAHFLAHGSTLEEQILGECKGYSSAERKAEDDTRENILEMDDTIKPVVTPVALHSHHDSDEHHHHHVNSPYSRLLLIGIQTIFAITLHKFPEGFITYITSETNPQLGFSIFLSLLIHNYTEGFLMCLPLYYSFGDVKWRKLKAVGISATLGGLSQPMGAFLGYLFMRYYGKDSFDVGKLNYVFGISMAVTSGFLVVIALSMYGSSVSFSARPNFVLVWCLIGMGTIGVLTIFTSH</sequence>
<dbReference type="PANTHER" id="PTHR11040:SF210">
    <property type="entry name" value="ZINC-REGULATED TRANSPORTER 3"/>
    <property type="match status" value="1"/>
</dbReference>
<feature type="region of interest" description="Disordered" evidence="5">
    <location>
        <begin position="173"/>
        <end position="206"/>
    </location>
</feature>
<keyword evidence="3 6" id="KW-1133">Transmembrane helix</keyword>
<keyword evidence="2 6" id="KW-0812">Transmembrane</keyword>
<accession>A0A1A0GZ18</accession>
<dbReference type="Pfam" id="PF02535">
    <property type="entry name" value="Zip"/>
    <property type="match status" value="1"/>
</dbReference>
<evidence type="ECO:0000256" key="6">
    <source>
        <dbReference type="SAM" id="Phobius"/>
    </source>
</evidence>
<evidence type="ECO:0008006" key="9">
    <source>
        <dbReference type="Google" id="ProtNLM"/>
    </source>
</evidence>
<feature type="transmembrane region" description="Helical" evidence="6">
    <location>
        <begin position="424"/>
        <end position="445"/>
    </location>
</feature>
<comment type="caution">
    <text evidence="7">The sequence shown here is derived from an EMBL/GenBank/DDBJ whole genome shotgun (WGS) entry which is preliminary data.</text>
</comment>
<feature type="transmembrane region" description="Helical" evidence="6">
    <location>
        <begin position="457"/>
        <end position="475"/>
    </location>
</feature>
<reference evidence="7 8" key="1">
    <citation type="submission" date="2016-05" db="EMBL/GenBank/DDBJ databases">
        <title>Comparative genomics of biotechnologically important yeasts.</title>
        <authorList>
            <consortium name="DOE Joint Genome Institute"/>
            <person name="Riley R."/>
            <person name="Haridas S."/>
            <person name="Wolfe K.H."/>
            <person name="Lopes M.R."/>
            <person name="Hittinger C.T."/>
            <person name="Goker M."/>
            <person name="Salamov A."/>
            <person name="Wisecaver J."/>
            <person name="Long T.M."/>
            <person name="Aerts A.L."/>
            <person name="Barry K."/>
            <person name="Choi C."/>
            <person name="Clum A."/>
            <person name="Coughlan A.Y."/>
            <person name="Deshpande S."/>
            <person name="Douglass A.P."/>
            <person name="Hanson S.J."/>
            <person name="Klenk H.-P."/>
            <person name="LaButti K."/>
            <person name="Lapidus A."/>
            <person name="Lindquist E."/>
            <person name="Lipzen A."/>
            <person name="Meier-kolthoff J.P."/>
            <person name="Ohm R.A."/>
            <person name="Otillar R.P."/>
            <person name="Pangilinan J."/>
            <person name="Peng Y."/>
            <person name="Rokas A."/>
            <person name="Rosa C.A."/>
            <person name="Scheuner C."/>
            <person name="Sibirny A.A."/>
            <person name="Slot J.C."/>
            <person name="Stielow J.B."/>
            <person name="Sun H."/>
            <person name="Kurtzman C.P."/>
            <person name="Blackwell M."/>
            <person name="Grigoriev I.V."/>
            <person name="Jeffries T.W."/>
        </authorList>
    </citation>
    <scope>NUCLEOTIDE SEQUENCE [LARGE SCALE GENOMIC DNA]</scope>
    <source>
        <strain evidence="7 8">NRRL YB-4993</strain>
    </source>
</reference>
<dbReference type="Proteomes" id="UP000092555">
    <property type="component" value="Unassembled WGS sequence"/>
</dbReference>
<dbReference type="STRING" id="869754.A0A1A0GZ18"/>
<gene>
    <name evidence="7" type="ORF">METBIDRAFT_14012</name>
</gene>
<dbReference type="InterPro" id="IPR003689">
    <property type="entry name" value="ZIP"/>
</dbReference>
<dbReference type="RefSeq" id="XP_018709316.1">
    <property type="nucleotide sequence ID" value="XM_018854469.1"/>
</dbReference>
<comment type="subcellular location">
    <subcellularLocation>
        <location evidence="1">Membrane</location>
        <topology evidence="1">Multi-pass membrane protein</topology>
    </subcellularLocation>
</comment>
<dbReference type="PANTHER" id="PTHR11040">
    <property type="entry name" value="ZINC/IRON TRANSPORTER"/>
    <property type="match status" value="1"/>
</dbReference>
<feature type="transmembrane region" description="Helical" evidence="6">
    <location>
        <begin position="314"/>
        <end position="333"/>
    </location>
</feature>
<evidence type="ECO:0000313" key="8">
    <source>
        <dbReference type="Proteomes" id="UP000092555"/>
    </source>
</evidence>
<keyword evidence="4 6" id="KW-0472">Membrane</keyword>
<dbReference type="GO" id="GO:0005385">
    <property type="term" value="F:zinc ion transmembrane transporter activity"/>
    <property type="evidence" value="ECO:0007669"/>
    <property type="project" value="TreeGrafter"/>
</dbReference>